<accession>A0A1V0M4N4</accession>
<dbReference type="RefSeq" id="WP_099139964.1">
    <property type="nucleotide sequence ID" value="NZ_CAWNQJ010000024.1"/>
</dbReference>
<dbReference type="AlphaFoldDB" id="A0A1V0M4N4"/>
<reference evidence="1" key="1">
    <citation type="journal article" date="2017" name="J. Invertebr. Pathol.">
        <title>Identification and bacterial characteristics of Xenorhabdus hominickii ANU101 from an entomopathogenic nematode, Steinernema monticolum.</title>
        <authorList>
            <person name="Park Y."/>
            <person name="Kang S."/>
            <person name="Sadekuzzaman M."/>
            <person name="Kim H."/>
            <person name="Jung J.K."/>
            <person name="Kim Y."/>
        </authorList>
    </citation>
    <scope>NUCLEOTIDE SEQUENCE</scope>
    <source>
        <strain evidence="1">ANU101</strain>
        <plasmid evidence="1">unnamed3</plasmid>
    </source>
</reference>
<geneLocation type="plasmid" evidence="1">
    <name>unnamed3</name>
</geneLocation>
<dbReference type="EMBL" id="KX517800">
    <property type="protein sequence ID" value="ARD69843.1"/>
    <property type="molecule type" value="Genomic_DNA"/>
</dbReference>
<evidence type="ECO:0000313" key="1">
    <source>
        <dbReference type="EMBL" id="ARD69843.1"/>
    </source>
</evidence>
<dbReference type="EMBL" id="NJAI01000012">
    <property type="protein sequence ID" value="PHM51881.1"/>
    <property type="molecule type" value="Genomic_DNA"/>
</dbReference>
<proteinExistence type="predicted"/>
<protein>
    <submittedName>
        <fullName evidence="1">Uncharacterized protein</fullName>
    </submittedName>
</protein>
<sequence length="106" mass="12207">MTTLIDTIQPPESYLETLLTEATGTKVCHILPHEFYCPIKGRIQIVSLFWGVVIAPLYLSERFENGVVYSADHILAVNDESDDTDPYLWFSNDEDMEMLIQRRGRL</sequence>
<evidence type="ECO:0000313" key="2">
    <source>
        <dbReference type="EMBL" id="PHM51881.1"/>
    </source>
</evidence>
<gene>
    <name evidence="2" type="ORF">Xhom_04720</name>
</gene>
<keyword evidence="1" id="KW-0614">Plasmid</keyword>
<reference evidence="2 3" key="2">
    <citation type="journal article" date="2017" name="Nat. Microbiol.">
        <title>Natural product diversity associated with the nematode symbionts Photorhabdus and Xenorhabdus.</title>
        <authorList>
            <person name="Tobias N.J."/>
            <person name="Wolff H."/>
            <person name="Djahanschiri B."/>
            <person name="Grundmann F."/>
            <person name="Kronenwerth M."/>
            <person name="Shi Y.M."/>
            <person name="Simonyi S."/>
            <person name="Grun P."/>
            <person name="Shapiro-Ilan D."/>
            <person name="Pidot S.J."/>
            <person name="Stinear T.P."/>
            <person name="Ebersberger I."/>
            <person name="Bode H.B."/>
        </authorList>
    </citation>
    <scope>NUCLEOTIDE SEQUENCE [LARGE SCALE GENOMIC DNA]</scope>
    <source>
        <strain evidence="2 3">DSM 17903</strain>
    </source>
</reference>
<name>A0A1V0M4N4_XENHO</name>
<evidence type="ECO:0000313" key="3">
    <source>
        <dbReference type="Proteomes" id="UP000225433"/>
    </source>
</evidence>
<organism evidence="1">
    <name type="scientific">Xenorhabdus hominickii</name>
    <dbReference type="NCBI Taxonomy" id="351679"/>
    <lineage>
        <taxon>Bacteria</taxon>
        <taxon>Pseudomonadati</taxon>
        <taxon>Pseudomonadota</taxon>
        <taxon>Gammaproteobacteria</taxon>
        <taxon>Enterobacterales</taxon>
        <taxon>Morganellaceae</taxon>
        <taxon>Xenorhabdus</taxon>
    </lineage>
</organism>
<dbReference type="Proteomes" id="UP000225433">
    <property type="component" value="Unassembled WGS sequence"/>
</dbReference>